<feature type="domain" description="Smf/DprA SLOG" evidence="2">
    <location>
        <begin position="82"/>
        <end position="300"/>
    </location>
</feature>
<accession>A0ABW1HEN5</accession>
<dbReference type="Proteomes" id="UP001596226">
    <property type="component" value="Unassembled WGS sequence"/>
</dbReference>
<evidence type="ECO:0000256" key="1">
    <source>
        <dbReference type="ARBA" id="ARBA00006525"/>
    </source>
</evidence>
<dbReference type="EMBL" id="JBHSQS010000028">
    <property type="protein sequence ID" value="MFC5927253.1"/>
    <property type="molecule type" value="Genomic_DNA"/>
</dbReference>
<evidence type="ECO:0000313" key="4">
    <source>
        <dbReference type="Proteomes" id="UP001596226"/>
    </source>
</evidence>
<dbReference type="RefSeq" id="WP_377515624.1">
    <property type="nucleotide sequence ID" value="NZ_JBHSQS010000028.1"/>
</dbReference>
<proteinExistence type="inferred from homology"/>
<dbReference type="InterPro" id="IPR003488">
    <property type="entry name" value="DprA"/>
</dbReference>
<reference evidence="4" key="1">
    <citation type="journal article" date="2019" name="Int. J. Syst. Evol. Microbiol.">
        <title>The Global Catalogue of Microorganisms (GCM) 10K type strain sequencing project: providing services to taxonomists for standard genome sequencing and annotation.</title>
        <authorList>
            <consortium name="The Broad Institute Genomics Platform"/>
            <consortium name="The Broad Institute Genome Sequencing Center for Infectious Disease"/>
            <person name="Wu L."/>
            <person name="Ma J."/>
        </authorList>
    </citation>
    <scope>NUCLEOTIDE SEQUENCE [LARGE SCALE GENOMIC DNA]</scope>
    <source>
        <strain evidence="4">CGMCC 4.7144</strain>
    </source>
</reference>
<protein>
    <submittedName>
        <fullName evidence="3">DNA-processing protein DprA</fullName>
    </submittedName>
</protein>
<dbReference type="PANTHER" id="PTHR43022">
    <property type="entry name" value="PROTEIN SMF"/>
    <property type="match status" value="1"/>
</dbReference>
<dbReference type="Gene3D" id="3.40.50.450">
    <property type="match status" value="1"/>
</dbReference>
<comment type="caution">
    <text evidence="3">The sequence shown here is derived from an EMBL/GenBank/DDBJ whole genome shotgun (WGS) entry which is preliminary data.</text>
</comment>
<dbReference type="InterPro" id="IPR057666">
    <property type="entry name" value="DrpA_SLOG"/>
</dbReference>
<dbReference type="Pfam" id="PF02481">
    <property type="entry name" value="DNA_processg_A"/>
    <property type="match status" value="1"/>
</dbReference>
<gene>
    <name evidence="3" type="ORF">ACFQGL_28325</name>
</gene>
<dbReference type="SUPFAM" id="SSF102405">
    <property type="entry name" value="MCP/YpsA-like"/>
    <property type="match status" value="1"/>
</dbReference>
<comment type="similarity">
    <text evidence="1">Belongs to the DprA/Smf family.</text>
</comment>
<dbReference type="PANTHER" id="PTHR43022:SF1">
    <property type="entry name" value="PROTEIN SMF"/>
    <property type="match status" value="1"/>
</dbReference>
<evidence type="ECO:0000259" key="2">
    <source>
        <dbReference type="Pfam" id="PF02481"/>
    </source>
</evidence>
<sequence>MSTIDDPRVARAVLARLTIVGDRLVHTMIHEEGPEAVLHRLIAGHLPQAEARSAAAEQLGAAGLRQVAIRIIADTEQIGARIVIPQDAEWPKALEDLNQHNDATDDDARLPAPPPCLWVRGAQPLGDTLHRSVAVIGARAATSYGQHVAAELGHGLAESGWTIFNTGGYGVDAAALRGALTAGHLAVAINPAGLDRPHPQGNSALFEQVSLISAWPPGSAPYRSRVPVNGAFLAAMAGGCVLVEAALRSGARTVLAQSNALGRPVMAVPGPVTSALSVGCHQALRETPRVRLVRDVADVVGHLTERHPSEGTTT</sequence>
<organism evidence="3 4">
    <name type="scientific">Micromonospora vulcania</name>
    <dbReference type="NCBI Taxonomy" id="1441873"/>
    <lineage>
        <taxon>Bacteria</taxon>
        <taxon>Bacillati</taxon>
        <taxon>Actinomycetota</taxon>
        <taxon>Actinomycetes</taxon>
        <taxon>Micromonosporales</taxon>
        <taxon>Micromonosporaceae</taxon>
        <taxon>Micromonospora</taxon>
    </lineage>
</organism>
<evidence type="ECO:0000313" key="3">
    <source>
        <dbReference type="EMBL" id="MFC5927253.1"/>
    </source>
</evidence>
<keyword evidence="4" id="KW-1185">Reference proteome</keyword>
<name>A0ABW1HEN5_9ACTN</name>